<sequence length="262" mass="29397">MIHQSRDYGITRVRSKANNKSHGMGLGVILFDDDPPAFPGDVRNPSAFPYPIQYEIAEGVNNETLVFGTDIELCRKSVIKAAKKLEKMGCRAIVGECGYFSLFQKDVTPVVNVPVFMSSLLQVPFIQQIISPDKTVAIAVALKWCFTNEHLTNIGIDPNSNIKIFGVEDEYACPEFTNLWDHSKRPKVPTANYETAERDFVFACKDIVEKNPDVGALMLECSGFPTFGRAVQREIDLPVFDWSTLMDYAYSVVAHRDFYGHV</sequence>
<dbReference type="NCBIfam" id="NF005679">
    <property type="entry name" value="PRK07475.1"/>
    <property type="match status" value="1"/>
</dbReference>
<gene>
    <name evidence="1" type="ORF">DCMF_26480</name>
</gene>
<reference evidence="1 2" key="1">
    <citation type="submission" date="2016-10" db="EMBL/GenBank/DDBJ databases">
        <title>Complete Genome Sequence of Peptococcaceae strain DCMF.</title>
        <authorList>
            <person name="Edwards R.J."/>
            <person name="Holland S.I."/>
            <person name="Deshpande N.P."/>
            <person name="Wong Y.K."/>
            <person name="Ertan H."/>
            <person name="Manefield M."/>
            <person name="Russell T.L."/>
            <person name="Lee M.J."/>
        </authorList>
    </citation>
    <scope>NUCLEOTIDE SEQUENCE [LARGE SCALE GENOMIC DNA]</scope>
    <source>
        <strain evidence="1 2">DCMF</strain>
    </source>
</reference>
<dbReference type="EMBL" id="CP017634">
    <property type="protein sequence ID" value="ATW27827.1"/>
    <property type="molecule type" value="Genomic_DNA"/>
</dbReference>
<evidence type="ECO:0000313" key="1">
    <source>
        <dbReference type="EMBL" id="ATW27827.1"/>
    </source>
</evidence>
<organism evidence="1 2">
    <name type="scientific">Formimonas warabiya</name>
    <dbReference type="NCBI Taxonomy" id="1761012"/>
    <lineage>
        <taxon>Bacteria</taxon>
        <taxon>Bacillati</taxon>
        <taxon>Bacillota</taxon>
        <taxon>Clostridia</taxon>
        <taxon>Eubacteriales</taxon>
        <taxon>Peptococcaceae</taxon>
        <taxon>Candidatus Formimonas</taxon>
    </lineage>
</organism>
<dbReference type="OrthoDB" id="1676875at2"/>
<protein>
    <submittedName>
        <fullName evidence="1">Hydantoin racemase</fullName>
    </submittedName>
</protein>
<dbReference type="Proteomes" id="UP000323521">
    <property type="component" value="Chromosome"/>
</dbReference>
<dbReference type="KEGG" id="fwa:DCMF_26480"/>
<dbReference type="AlphaFoldDB" id="A0A3G1KZJ1"/>
<proteinExistence type="predicted"/>
<accession>A0A3G1KZJ1</accession>
<name>A0A3G1KZJ1_FORW1</name>
<dbReference type="RefSeq" id="WP_148137212.1">
    <property type="nucleotide sequence ID" value="NZ_CP017634.1"/>
</dbReference>
<keyword evidence="2" id="KW-1185">Reference proteome</keyword>
<evidence type="ECO:0000313" key="2">
    <source>
        <dbReference type="Proteomes" id="UP000323521"/>
    </source>
</evidence>